<organism evidence="2 3">
    <name type="scientific">Listeria rocourtiae</name>
    <dbReference type="NCBI Taxonomy" id="647910"/>
    <lineage>
        <taxon>Bacteria</taxon>
        <taxon>Bacillati</taxon>
        <taxon>Bacillota</taxon>
        <taxon>Bacilli</taxon>
        <taxon>Bacillales</taxon>
        <taxon>Listeriaceae</taxon>
        <taxon>Listeria</taxon>
    </lineage>
</organism>
<comment type="caution">
    <text evidence="2">The sequence shown here is derived from an EMBL/GenBank/DDBJ whole genome shotgun (WGS) entry which is preliminary data.</text>
</comment>
<keyword evidence="3" id="KW-1185">Reference proteome</keyword>
<accession>A0A4R6ZN84</accession>
<evidence type="ECO:0000313" key="2">
    <source>
        <dbReference type="EMBL" id="TDR53933.1"/>
    </source>
</evidence>
<protein>
    <submittedName>
        <fullName evidence="2">Uncharacterized protein</fullName>
    </submittedName>
</protein>
<dbReference type="AlphaFoldDB" id="A0A4R6ZN84"/>
<dbReference type="EMBL" id="SNZK01000003">
    <property type="protein sequence ID" value="TDR53933.1"/>
    <property type="molecule type" value="Genomic_DNA"/>
</dbReference>
<dbReference type="PROSITE" id="PS51257">
    <property type="entry name" value="PROKAR_LIPOPROTEIN"/>
    <property type="match status" value="1"/>
</dbReference>
<evidence type="ECO:0000256" key="1">
    <source>
        <dbReference type="SAM" id="Phobius"/>
    </source>
</evidence>
<feature type="transmembrane region" description="Helical" evidence="1">
    <location>
        <begin position="7"/>
        <end position="32"/>
    </location>
</feature>
<evidence type="ECO:0000313" key="3">
    <source>
        <dbReference type="Proteomes" id="UP000295558"/>
    </source>
</evidence>
<keyword evidence="1" id="KW-0812">Transmembrane</keyword>
<dbReference type="Proteomes" id="UP000295558">
    <property type="component" value="Unassembled WGS sequence"/>
</dbReference>
<feature type="transmembrane region" description="Helical" evidence="1">
    <location>
        <begin position="44"/>
        <end position="61"/>
    </location>
</feature>
<sequence length="67" mass="7522">MKVINAFFTFLTSWIVSIIIFGAIILACGFIASIFTSQFPVDTLMWITIIISFAFAGYTVFRDGDEE</sequence>
<keyword evidence="1" id="KW-1133">Transmembrane helix</keyword>
<gene>
    <name evidence="2" type="ORF">DFP96_10327</name>
</gene>
<keyword evidence="1" id="KW-0472">Membrane</keyword>
<name>A0A4R6ZN84_9LIST</name>
<reference evidence="2 3" key="1">
    <citation type="submission" date="2019-03" db="EMBL/GenBank/DDBJ databases">
        <title>Genomic Encyclopedia of Type Strains, Phase III (KMG-III): the genomes of soil and plant-associated and newly described type strains.</title>
        <authorList>
            <person name="Whitman W."/>
        </authorList>
    </citation>
    <scope>NUCLEOTIDE SEQUENCE [LARGE SCALE GENOMIC DNA]</scope>
    <source>
        <strain evidence="2 3">CECT 7972</strain>
    </source>
</reference>
<proteinExistence type="predicted"/>
<dbReference type="STRING" id="1265846.PROCOU_16959"/>